<evidence type="ECO:0000313" key="15">
    <source>
        <dbReference type="Proteomes" id="UP000242913"/>
    </source>
</evidence>
<comment type="function">
    <text evidence="1">May be involved in transcriptional regulation.</text>
</comment>
<evidence type="ECO:0000256" key="3">
    <source>
        <dbReference type="ARBA" id="ARBA00022723"/>
    </source>
</evidence>
<feature type="domain" description="C2H2-type" evidence="13">
    <location>
        <begin position="115"/>
        <end position="139"/>
    </location>
</feature>
<dbReference type="InterPro" id="IPR013087">
    <property type="entry name" value="Znf_C2H2_type"/>
</dbReference>
<feature type="domain" description="C2H2-type" evidence="13">
    <location>
        <begin position="1084"/>
        <end position="1112"/>
    </location>
</feature>
<dbReference type="FunFam" id="3.30.160.60:FF:000097">
    <property type="entry name" value="Zinc finger protein"/>
    <property type="match status" value="1"/>
</dbReference>
<dbReference type="InterPro" id="IPR036236">
    <property type="entry name" value="Znf_C2H2_sf"/>
</dbReference>
<feature type="domain" description="C2H2-type" evidence="13">
    <location>
        <begin position="305"/>
        <end position="332"/>
    </location>
</feature>
<keyword evidence="3" id="KW-0479">Metal-binding</keyword>
<keyword evidence="7" id="KW-0805">Transcription regulation</keyword>
<dbReference type="FunFam" id="3.30.160.60:FF:000624">
    <property type="entry name" value="zinc finger protein 697"/>
    <property type="match status" value="1"/>
</dbReference>
<dbReference type="SMART" id="SM00355">
    <property type="entry name" value="ZnF_C2H2"/>
    <property type="match status" value="19"/>
</dbReference>
<dbReference type="PANTHER" id="PTHR24394:SF29">
    <property type="entry name" value="MYONEURIN"/>
    <property type="match status" value="1"/>
</dbReference>
<dbReference type="PROSITE" id="PS50089">
    <property type="entry name" value="ZF_RING_2"/>
    <property type="match status" value="1"/>
</dbReference>
<evidence type="ECO:0000313" key="14">
    <source>
        <dbReference type="EMBL" id="OZC08804.1"/>
    </source>
</evidence>
<evidence type="ECO:0000256" key="6">
    <source>
        <dbReference type="ARBA" id="ARBA00022833"/>
    </source>
</evidence>
<dbReference type="Gene3D" id="3.30.160.60">
    <property type="entry name" value="Classic Zinc Finger"/>
    <property type="match status" value="9"/>
</dbReference>
<organism evidence="14 15">
    <name type="scientific">Onchocerca flexuosa</name>
    <dbReference type="NCBI Taxonomy" id="387005"/>
    <lineage>
        <taxon>Eukaryota</taxon>
        <taxon>Metazoa</taxon>
        <taxon>Ecdysozoa</taxon>
        <taxon>Nematoda</taxon>
        <taxon>Chromadorea</taxon>
        <taxon>Rhabditida</taxon>
        <taxon>Spirurina</taxon>
        <taxon>Spiruromorpha</taxon>
        <taxon>Filarioidea</taxon>
        <taxon>Onchocercidae</taxon>
        <taxon>Onchocerca</taxon>
    </lineage>
</organism>
<dbReference type="GO" id="GO:0008270">
    <property type="term" value="F:zinc ion binding"/>
    <property type="evidence" value="ECO:0007669"/>
    <property type="project" value="UniProtKB-KW"/>
</dbReference>
<evidence type="ECO:0000256" key="8">
    <source>
        <dbReference type="ARBA" id="ARBA00023125"/>
    </source>
</evidence>
<evidence type="ECO:0008006" key="16">
    <source>
        <dbReference type="Google" id="ProtNLM"/>
    </source>
</evidence>
<dbReference type="GO" id="GO:0022603">
    <property type="term" value="P:regulation of anatomical structure morphogenesis"/>
    <property type="evidence" value="ECO:0007669"/>
    <property type="project" value="UniProtKB-ARBA"/>
</dbReference>
<evidence type="ECO:0000256" key="2">
    <source>
        <dbReference type="ARBA" id="ARBA00004123"/>
    </source>
</evidence>
<dbReference type="OrthoDB" id="6077919at2759"/>
<keyword evidence="6" id="KW-0862">Zinc</keyword>
<feature type="domain" description="RING-type" evidence="12">
    <location>
        <begin position="1301"/>
        <end position="1352"/>
    </location>
</feature>
<gene>
    <name evidence="14" type="ORF">X798_04222</name>
</gene>
<evidence type="ECO:0000256" key="10">
    <source>
        <dbReference type="ARBA" id="ARBA00023242"/>
    </source>
</evidence>
<dbReference type="GO" id="GO:0005634">
    <property type="term" value="C:nucleus"/>
    <property type="evidence" value="ECO:0007669"/>
    <property type="project" value="UniProtKB-SubCell"/>
</dbReference>
<name>A0A238BUY9_9BILA</name>
<evidence type="ECO:0000256" key="5">
    <source>
        <dbReference type="ARBA" id="ARBA00022771"/>
    </source>
</evidence>
<keyword evidence="15" id="KW-1185">Reference proteome</keyword>
<feature type="domain" description="C2H2-type" evidence="13">
    <location>
        <begin position="365"/>
        <end position="395"/>
    </location>
</feature>
<keyword evidence="10" id="KW-0539">Nucleus</keyword>
<evidence type="ECO:0000259" key="12">
    <source>
        <dbReference type="PROSITE" id="PS50089"/>
    </source>
</evidence>
<reference evidence="14 15" key="1">
    <citation type="submission" date="2015-12" db="EMBL/GenBank/DDBJ databases">
        <title>Draft genome of the nematode, Onchocerca flexuosa.</title>
        <authorList>
            <person name="Mitreva M."/>
        </authorList>
    </citation>
    <scope>NUCLEOTIDE SEQUENCE [LARGE SCALE GENOMIC DNA]</scope>
    <source>
        <strain evidence="14">Red Deer</strain>
    </source>
</reference>
<feature type="domain" description="C2H2-type" evidence="13">
    <location>
        <begin position="626"/>
        <end position="648"/>
    </location>
</feature>
<feature type="domain" description="C2H2-type" evidence="13">
    <location>
        <begin position="550"/>
        <end position="578"/>
    </location>
</feature>
<dbReference type="InterPro" id="IPR001841">
    <property type="entry name" value="Znf_RING"/>
</dbReference>
<dbReference type="PROSITE" id="PS00028">
    <property type="entry name" value="ZINC_FINGER_C2H2_1"/>
    <property type="match status" value="15"/>
</dbReference>
<dbReference type="GO" id="GO:2000026">
    <property type="term" value="P:regulation of multicellular organismal development"/>
    <property type="evidence" value="ECO:0007669"/>
    <property type="project" value="UniProtKB-ARBA"/>
</dbReference>
<dbReference type="FunFam" id="3.30.160.60:FF:000100">
    <property type="entry name" value="Zinc finger 45-like"/>
    <property type="match status" value="1"/>
</dbReference>
<dbReference type="SUPFAM" id="SSF57667">
    <property type="entry name" value="beta-beta-alpha zinc fingers"/>
    <property type="match status" value="7"/>
</dbReference>
<feature type="domain" description="C2H2-type" evidence="13">
    <location>
        <begin position="176"/>
        <end position="204"/>
    </location>
</feature>
<dbReference type="InterPro" id="IPR013083">
    <property type="entry name" value="Znf_RING/FYVE/PHD"/>
</dbReference>
<evidence type="ECO:0000256" key="7">
    <source>
        <dbReference type="ARBA" id="ARBA00023015"/>
    </source>
</evidence>
<dbReference type="PROSITE" id="PS50157">
    <property type="entry name" value="ZINC_FINGER_C2H2_2"/>
    <property type="match status" value="12"/>
</dbReference>
<evidence type="ECO:0000256" key="9">
    <source>
        <dbReference type="ARBA" id="ARBA00023163"/>
    </source>
</evidence>
<comment type="subcellular location">
    <subcellularLocation>
        <location evidence="2">Nucleus</location>
    </subcellularLocation>
</comment>
<feature type="domain" description="C2H2-type" evidence="13">
    <location>
        <begin position="871"/>
        <end position="894"/>
    </location>
</feature>
<evidence type="ECO:0000256" key="4">
    <source>
        <dbReference type="ARBA" id="ARBA00022737"/>
    </source>
</evidence>
<dbReference type="EMBL" id="KZ270003">
    <property type="protein sequence ID" value="OZC08804.1"/>
    <property type="molecule type" value="Genomic_DNA"/>
</dbReference>
<feature type="domain" description="C2H2-type" evidence="13">
    <location>
        <begin position="598"/>
        <end position="625"/>
    </location>
</feature>
<dbReference type="FunFam" id="3.30.160.60:FF:000744">
    <property type="entry name" value="zinc finger E-box-binding homeobox 1"/>
    <property type="match status" value="1"/>
</dbReference>
<dbReference type="Proteomes" id="UP000242913">
    <property type="component" value="Unassembled WGS sequence"/>
</dbReference>
<dbReference type="Pfam" id="PF13920">
    <property type="entry name" value="zf-C3HC4_3"/>
    <property type="match status" value="1"/>
</dbReference>
<sequence length="1430" mass="164103">MQHNRMTTDNDPEGIRYVIIDENLENDGRSDNYSFTVSGSTIYHQNISSTQHHRHLQQQEQQQEQMLRYDCTQNGMKHGIVPDTHYLARCSVCDALFDLEEYLNHTKNCKLEKFYKCDICDKEYNKEHNLKLHHLGQHAKAVIENDKYICSFCPKKYARLAAYYAHLQIHGLNDSLTCTFCKEEFDFQALLNKHMRLEHCYPRLEDIATVEICKKCGIAMLSKEIMDEHQQMHRKINKTMKRNKRKRESDPGDRAHKCEACGKTFRKKFELMRHYVVHTIVLKNSLVTEEGTTNPEKQNRKRKQFYCCMCGKVFGKTSDLVRHYRIHSGERPFSCNRCGRDFNLKSSLKLHMDSHVRADHPDNYYTCARCPVCMKQLASTPSLRRHLKIHERPLEHCGVCSQIFLSKKALEQHQIACLTANAEVGSSGSLLELLPPTENTPESLSWSPDNLFSKSVQDDNAHFSENDLTNFDFSSLDSDSKQLNIENSTETSYLNTCLMSQDCDLINGLAVEKSQETRCPVCFFSFSSDTTLSTHLYNMVSDPLHSLPVLTCNHCSKTFSGCVGLADHLHASHRPNQHEQRNFTCSTSFLLKEDQRSHICDVCDRRFKKPSDLVRHKRIHTGEKPFSCGICERSFRVKSTLYQHLKIHEDLGNAREMCALCKRCYCSLSALRQHLYLAHAEEKSFKCTDETCKERFKTARSRDAHVRQFHSYVTVDGISGVASSLNTNEQFQATALQLAPDLKNAGFVQSSFNSAFSRIMNKESLSWSPDNLFSKSVQDDNAHFSENDLTNFDFSSLDSDSKQLNIENSTETSYLNTCLMSQDCDLINGLAVEKSQETRCPVCFFSFSSDTTLSTHLYNMVSDPLHSLPVLTCNHCSKTFSGCVGLADHLHASHRPDINTTVTHLVLRLQPHLNPRTVEVTINEISVSDVNEINNCGAIVIPMQMLRSLSPEGVMLRIAISYPFLDAGSFIIVDSRRMFSFLSEKETNIIMVPVNTSIELTNLPLSLYTNAQYFDSLSQPPTFISNCVICDESFSSQEESDAHFVSEDHETAQFFSLPQLTRHLDGATTTINNDQFQPFITRTEVCKLCLEQFQDRESLLAHIRQEHERDSIDLLDRKRIENPPIRTTEKNFEKLPLVGFSVCSGIEIIREKLHPSNTVAFKRWDSSEMPSWAMNHVEIDDYLRILLRFEEKRLVVCFRLNSLPPSRSIYFDFLPNHPIEELYLALANSEIFNDENLCLYFNYLLCFIWEGIPFIAIPNRFEMLTWIAQRKQKKAVIKEERKVAKPLVEIATSNVATPPICTFCWERPIDMLLMPCNHAVCCKVCKDNYIKYERKRNKAKIVSTEVVCPVCRKKIESVAQIWFPKIYRCLLCTTDCDKMSAVAGGRNGCGCVIGCYEKARKLCDDGGSCPHCHKELIDVLQIFIQDDRDR</sequence>
<proteinExistence type="predicted"/>
<keyword evidence="8" id="KW-0238">DNA-binding</keyword>
<feature type="domain" description="C2H2-type" evidence="13">
    <location>
        <begin position="256"/>
        <end position="279"/>
    </location>
</feature>
<keyword evidence="5 11" id="KW-0863">Zinc-finger</keyword>
<dbReference type="Gene3D" id="3.30.40.10">
    <property type="entry name" value="Zinc/RING finger domain, C3HC4 (zinc finger)"/>
    <property type="match status" value="1"/>
</dbReference>
<dbReference type="PANTHER" id="PTHR24394">
    <property type="entry name" value="ZINC FINGER PROTEIN"/>
    <property type="match status" value="1"/>
</dbReference>
<dbReference type="GO" id="GO:0000981">
    <property type="term" value="F:DNA-binding transcription factor activity, RNA polymerase II-specific"/>
    <property type="evidence" value="ECO:0007669"/>
    <property type="project" value="TreeGrafter"/>
</dbReference>
<keyword evidence="9" id="KW-0804">Transcription</keyword>
<feature type="domain" description="C2H2-type" evidence="13">
    <location>
        <begin position="656"/>
        <end position="684"/>
    </location>
</feature>
<dbReference type="Pfam" id="PF00096">
    <property type="entry name" value="zf-C2H2"/>
    <property type="match status" value="5"/>
</dbReference>
<keyword evidence="4" id="KW-0677">Repeat</keyword>
<feature type="domain" description="C2H2-type" evidence="13">
    <location>
        <begin position="333"/>
        <end position="360"/>
    </location>
</feature>
<protein>
    <recommendedName>
        <fullName evidence="16">Zinc finger, C2H2 type</fullName>
    </recommendedName>
</protein>
<accession>A0A238BUY9</accession>
<evidence type="ECO:0000259" key="13">
    <source>
        <dbReference type="PROSITE" id="PS50157"/>
    </source>
</evidence>
<dbReference type="FunFam" id="3.30.160.60:FF:001818">
    <property type="entry name" value="GDNF-inducible zinc finger protein 1 isoform X1"/>
    <property type="match status" value="1"/>
</dbReference>
<evidence type="ECO:0000256" key="11">
    <source>
        <dbReference type="PROSITE-ProRule" id="PRU00042"/>
    </source>
</evidence>
<dbReference type="GO" id="GO:0003677">
    <property type="term" value="F:DNA binding"/>
    <property type="evidence" value="ECO:0007669"/>
    <property type="project" value="UniProtKB-KW"/>
</dbReference>
<evidence type="ECO:0000256" key="1">
    <source>
        <dbReference type="ARBA" id="ARBA00003767"/>
    </source>
</evidence>